<dbReference type="InterPro" id="IPR006527">
    <property type="entry name" value="F-box-assoc_dom_typ1"/>
</dbReference>
<evidence type="ECO:0000256" key="1">
    <source>
        <dbReference type="ARBA" id="ARBA00006568"/>
    </source>
</evidence>
<protein>
    <recommendedName>
        <fullName evidence="6">F-box domain-containing protein</fullName>
    </recommendedName>
</protein>
<evidence type="ECO:0000313" key="5">
    <source>
        <dbReference type="EMBL" id="RIA04889.1"/>
    </source>
</evidence>
<dbReference type="CDD" id="cd22157">
    <property type="entry name" value="F-box_AtFBW1-like"/>
    <property type="match status" value="1"/>
</dbReference>
<evidence type="ECO:0000259" key="4">
    <source>
        <dbReference type="PROSITE" id="PS51752"/>
    </source>
</evidence>
<gene>
    <name evidence="5" type="ORF">BRARA_K00887</name>
</gene>
<accession>A0A397L0J7</accession>
<dbReference type="AlphaFoldDB" id="A0A397L0J7"/>
<dbReference type="EMBL" id="KZ865206">
    <property type="protein sequence ID" value="RIA04889.1"/>
    <property type="molecule type" value="Genomic_DNA"/>
</dbReference>
<dbReference type="SUPFAM" id="SSF81383">
    <property type="entry name" value="F-box domain"/>
    <property type="match status" value="1"/>
</dbReference>
<dbReference type="SUPFAM" id="SSF51101">
    <property type="entry name" value="Mannose-binding lectins"/>
    <property type="match status" value="1"/>
</dbReference>
<dbReference type="InterPro" id="IPR036404">
    <property type="entry name" value="Jacalin-like_lectin_dom_sf"/>
</dbReference>
<feature type="domain" description="F-box" evidence="3">
    <location>
        <begin position="1"/>
        <end position="48"/>
    </location>
</feature>
<evidence type="ECO:0008006" key="6">
    <source>
        <dbReference type="Google" id="ProtNLM"/>
    </source>
</evidence>
<proteinExistence type="inferred from homology"/>
<dbReference type="Gene3D" id="1.20.1280.50">
    <property type="match status" value="1"/>
</dbReference>
<dbReference type="Pfam" id="PF01419">
    <property type="entry name" value="Jacalin"/>
    <property type="match status" value="1"/>
</dbReference>
<reference evidence="5" key="1">
    <citation type="submission" date="2018-06" db="EMBL/GenBank/DDBJ databases">
        <title>WGS assembly of Brassica rapa FPsc.</title>
        <authorList>
            <person name="Bowman J."/>
            <person name="Kohchi T."/>
            <person name="Yamato K."/>
            <person name="Jenkins J."/>
            <person name="Shu S."/>
            <person name="Ishizaki K."/>
            <person name="Yamaoka S."/>
            <person name="Nishihama R."/>
            <person name="Nakamura Y."/>
            <person name="Berger F."/>
            <person name="Adam C."/>
            <person name="Aki S."/>
            <person name="Althoff F."/>
            <person name="Araki T."/>
            <person name="Arteaga-Vazquez M."/>
            <person name="Balasubrmanian S."/>
            <person name="Bauer D."/>
            <person name="Boehm C."/>
            <person name="Briginshaw L."/>
            <person name="Caballero-Perez J."/>
            <person name="Catarino B."/>
            <person name="Chen F."/>
            <person name="Chiyoda S."/>
            <person name="Chovatia M."/>
            <person name="Davies K."/>
            <person name="Delmans M."/>
            <person name="Demura T."/>
            <person name="Dierschke T."/>
            <person name="Dolan L."/>
            <person name="Dorantes-Acosta A."/>
            <person name="Eklund D."/>
            <person name="Florent S."/>
            <person name="Flores-Sandoval E."/>
            <person name="Fujiyama A."/>
            <person name="Fukuzawa H."/>
            <person name="Galik B."/>
            <person name="Grimanelli D."/>
            <person name="Grimwood J."/>
            <person name="Grossniklaus U."/>
            <person name="Hamada T."/>
            <person name="Haseloff J."/>
            <person name="Hetherington A."/>
            <person name="Higo A."/>
            <person name="Hirakawa Y."/>
            <person name="Hundley H."/>
            <person name="Ikeda Y."/>
            <person name="Inoue K."/>
            <person name="Inoue S."/>
            <person name="Ishida S."/>
            <person name="Jia Q."/>
            <person name="Kakita M."/>
            <person name="Kanazawa T."/>
            <person name="Kawai Y."/>
            <person name="Kawashima T."/>
            <person name="Kennedy M."/>
            <person name="Kinose K."/>
            <person name="Kinoshita T."/>
            <person name="Kohara Y."/>
            <person name="Koide E."/>
            <person name="Komatsu K."/>
            <person name="Kopischke S."/>
            <person name="Kubo M."/>
            <person name="Kyozuka J."/>
            <person name="Lagercrantz U."/>
            <person name="Lin S."/>
            <person name="Lindquist E."/>
            <person name="Lipzen A."/>
            <person name="Lu C."/>
            <person name="Luna E."/>
            <person name="Martienssen R."/>
            <person name="Minamino N."/>
            <person name="Mizutani M."/>
            <person name="Mizutani M."/>
            <person name="Mochizuki N."/>
            <person name="Monte I."/>
            <person name="Mosher R."/>
            <person name="Nagasaki H."/>
            <person name="Nakagami H."/>
            <person name="Naramoto S."/>
            <person name="Nishitani K."/>
            <person name="Ohtani M."/>
            <person name="Okamoto T."/>
            <person name="Okumura M."/>
            <person name="Phillips J."/>
            <person name="Pollak B."/>
            <person name="Reinders A."/>
            <person name="Roevekamp M."/>
            <person name="Sano R."/>
            <person name="Sawa S."/>
            <person name="Schmid M."/>
            <person name="Shirakawa M."/>
            <person name="Solano R."/>
            <person name="Spunde A."/>
            <person name="Suetsugu N."/>
            <person name="Sugano S."/>
            <person name="Sugiyama A."/>
            <person name="Sun R."/>
            <person name="Suzuki Y."/>
            <person name="Takenaka M."/>
            <person name="Takezawa D."/>
            <person name="Tomogane H."/>
            <person name="Tsuzuki M."/>
            <person name="Ueda T."/>
            <person name="Umeda M."/>
            <person name="Ward J."/>
            <person name="Watanabe Y."/>
            <person name="Yazaki K."/>
            <person name="Yokoyama R."/>
            <person name="Yoshitake Y."/>
            <person name="Yotsui I."/>
            <person name="Zachgo S."/>
            <person name="Schmutz J."/>
        </authorList>
    </citation>
    <scope>NUCLEOTIDE SEQUENCE [LARGE SCALE GENOMIC DNA]</scope>
</reference>
<keyword evidence="2" id="KW-0430">Lectin</keyword>
<dbReference type="InterPro" id="IPR001229">
    <property type="entry name" value="Jacalin-like_lectin_dom"/>
</dbReference>
<feature type="domain" description="Jacalin-type lectin" evidence="4">
    <location>
        <begin position="233"/>
        <end position="372"/>
    </location>
</feature>
<organism evidence="5">
    <name type="scientific">Brassica campestris</name>
    <name type="common">Field mustard</name>
    <dbReference type="NCBI Taxonomy" id="3711"/>
    <lineage>
        <taxon>Eukaryota</taxon>
        <taxon>Viridiplantae</taxon>
        <taxon>Streptophyta</taxon>
        <taxon>Embryophyta</taxon>
        <taxon>Tracheophyta</taxon>
        <taxon>Spermatophyta</taxon>
        <taxon>Magnoliopsida</taxon>
        <taxon>eudicotyledons</taxon>
        <taxon>Gunneridae</taxon>
        <taxon>Pentapetalae</taxon>
        <taxon>rosids</taxon>
        <taxon>malvids</taxon>
        <taxon>Brassicales</taxon>
        <taxon>Brassicaceae</taxon>
        <taxon>Brassiceae</taxon>
        <taxon>Brassica</taxon>
    </lineage>
</organism>
<comment type="similarity">
    <text evidence="1">Belongs to the jacalin lectin family.</text>
</comment>
<dbReference type="Pfam" id="PF07734">
    <property type="entry name" value="FBA_1"/>
    <property type="match status" value="1"/>
</dbReference>
<dbReference type="PANTHER" id="PTHR47293">
    <property type="entry name" value="JACALIN-RELATED LECTIN 3"/>
    <property type="match status" value="1"/>
</dbReference>
<sequence>MVELPWELEEKILSLIPIESLTRFRFVCKRWNALFNDKFFVNNHLSRARPQFILFVESKICLVDVNLDGPSIEVHNLPQFVPGYRAFLVTTVECCDGLLMFSTTSGTEKLCGSKNIQIWVTKKQIKNKDGEAVEWMKFMNVRVPEWSSFKVSSIYPPSYFIDDKSLSLVLCCCNKEREATIYIAKGDKFNEIKINDLVEENYPCHRTYIPSLVQVPTFTMSGREPAESCFTLPKGVEASNGVGGNEWDDGFFDRVEKIYFDYIKDNTIVAGAGHWNTATLIPESEDSRVGPRLNEIMITYDDYIEAIEGTYTESQITSITFRTHKERLWPRQCGLFNGKPFVLQGEKGSKIIGFYGRSSGDHLTALGVHLSSSS</sequence>
<dbReference type="Gene3D" id="2.100.10.30">
    <property type="entry name" value="Jacalin-like lectin domain"/>
    <property type="match status" value="1"/>
</dbReference>
<dbReference type="GO" id="GO:0030246">
    <property type="term" value="F:carbohydrate binding"/>
    <property type="evidence" value="ECO:0007669"/>
    <property type="project" value="UniProtKB-KW"/>
</dbReference>
<dbReference type="InterPro" id="IPR001810">
    <property type="entry name" value="F-box_dom"/>
</dbReference>
<name>A0A397L0J7_BRACM</name>
<dbReference type="CDD" id="cd09612">
    <property type="entry name" value="Jacalin"/>
    <property type="match status" value="1"/>
</dbReference>
<dbReference type="InterPro" id="IPR036047">
    <property type="entry name" value="F-box-like_dom_sf"/>
</dbReference>
<evidence type="ECO:0000256" key="2">
    <source>
        <dbReference type="ARBA" id="ARBA00022734"/>
    </source>
</evidence>
<dbReference type="Proteomes" id="UP000264353">
    <property type="component" value="Unassembled WGS sequence"/>
</dbReference>
<evidence type="ECO:0000259" key="3">
    <source>
        <dbReference type="PROSITE" id="PS50181"/>
    </source>
</evidence>
<dbReference type="SMART" id="SM00915">
    <property type="entry name" value="Jacalin"/>
    <property type="match status" value="1"/>
</dbReference>
<dbReference type="InterPro" id="IPR033734">
    <property type="entry name" value="Jacalin-like_lectin_dom_plant"/>
</dbReference>
<dbReference type="Pfam" id="PF00646">
    <property type="entry name" value="F-box"/>
    <property type="match status" value="1"/>
</dbReference>
<dbReference type="PANTHER" id="PTHR47293:SF12">
    <property type="entry name" value="JACALIN-RELATED LECTIN 32-RELATED"/>
    <property type="match status" value="1"/>
</dbReference>
<dbReference type="SMART" id="SM00256">
    <property type="entry name" value="FBOX"/>
    <property type="match status" value="1"/>
</dbReference>
<dbReference type="PROSITE" id="PS51752">
    <property type="entry name" value="JACALIN_LECTIN"/>
    <property type="match status" value="1"/>
</dbReference>
<dbReference type="PROSITE" id="PS50181">
    <property type="entry name" value="FBOX"/>
    <property type="match status" value="1"/>
</dbReference>